<evidence type="ECO:0000313" key="3">
    <source>
        <dbReference type="Proteomes" id="UP001152795"/>
    </source>
</evidence>
<evidence type="ECO:0000313" key="2">
    <source>
        <dbReference type="EMBL" id="CAB3978770.1"/>
    </source>
</evidence>
<proteinExistence type="predicted"/>
<comment type="caution">
    <text evidence="2">The sequence shown here is derived from an EMBL/GenBank/DDBJ whole genome shotgun (WGS) entry which is preliminary data.</text>
</comment>
<feature type="region of interest" description="Disordered" evidence="1">
    <location>
        <begin position="212"/>
        <end position="231"/>
    </location>
</feature>
<dbReference type="AlphaFoldDB" id="A0A6S7FWP8"/>
<dbReference type="InterPro" id="IPR043502">
    <property type="entry name" value="DNA/RNA_pol_sf"/>
</dbReference>
<sequence>MIANVRLQVLTDSGASINVIDEKVYHAITKSPQNNQLSLRHTSTKMYSYCATKLQLNLTLYLVIAQTNASVNTTTPLSTLIQVHLHIDPSVPPVTQPHRRIPFHLRKKLDTELDKLERQGIIEPICANPIVRSFVNVTLLADKSKRTNELNAKKLRKLEDSNRRLQESVIDPKARFMRDNLLFFNVNEDERENTTEKIYKILERNLEIPNAKTKNRSFSPNRKEARGPMQA</sequence>
<reference evidence="2" key="1">
    <citation type="submission" date="2020-04" db="EMBL/GenBank/DDBJ databases">
        <authorList>
            <person name="Alioto T."/>
            <person name="Alioto T."/>
            <person name="Gomez Garrido J."/>
        </authorList>
    </citation>
    <scope>NUCLEOTIDE SEQUENCE</scope>
    <source>
        <strain evidence="2">A484AB</strain>
    </source>
</reference>
<evidence type="ECO:0000256" key="1">
    <source>
        <dbReference type="SAM" id="MobiDB-lite"/>
    </source>
</evidence>
<protein>
    <submittedName>
        <fullName evidence="2">Uncharacterized protein</fullName>
    </submittedName>
</protein>
<name>A0A6S7FWP8_PARCT</name>
<dbReference type="Proteomes" id="UP001152795">
    <property type="component" value="Unassembled WGS sequence"/>
</dbReference>
<keyword evidence="3" id="KW-1185">Reference proteome</keyword>
<dbReference type="SUPFAM" id="SSF56672">
    <property type="entry name" value="DNA/RNA polymerases"/>
    <property type="match status" value="1"/>
</dbReference>
<feature type="compositionally biased region" description="Basic and acidic residues" evidence="1">
    <location>
        <begin position="221"/>
        <end position="231"/>
    </location>
</feature>
<organism evidence="2 3">
    <name type="scientific">Paramuricea clavata</name>
    <name type="common">Red gorgonian</name>
    <name type="synonym">Violescent sea-whip</name>
    <dbReference type="NCBI Taxonomy" id="317549"/>
    <lineage>
        <taxon>Eukaryota</taxon>
        <taxon>Metazoa</taxon>
        <taxon>Cnidaria</taxon>
        <taxon>Anthozoa</taxon>
        <taxon>Octocorallia</taxon>
        <taxon>Malacalcyonacea</taxon>
        <taxon>Plexauridae</taxon>
        <taxon>Paramuricea</taxon>
    </lineage>
</organism>
<dbReference type="Gene3D" id="3.10.10.10">
    <property type="entry name" value="HIV Type 1 Reverse Transcriptase, subunit A, domain 1"/>
    <property type="match status" value="1"/>
</dbReference>
<gene>
    <name evidence="2" type="ORF">PACLA_8A073720</name>
</gene>
<accession>A0A6S7FWP8</accession>
<dbReference type="EMBL" id="CACRXK020000141">
    <property type="protein sequence ID" value="CAB3978770.1"/>
    <property type="molecule type" value="Genomic_DNA"/>
</dbReference>